<sequence>MTSLTRGPLPASVYWRRRALIGTLALLLVVLFAKVLGAGSDGSSDEDPGAASLAAAGPTSSGDDRPRRKRTDRASASPDEGPSVRPDRAASSSAPVLAIPDGTCDDSDIRVTPEVGSAVAGRPVDLRINLRTLVSEACTWQVSPRQLTVKITSGEDDIWSSRECPRAVPTQDVVVRREATTTIDLIWDGRRSDEDCSRLTAWAMPGYYHLAASALAGEPSDVQFELATPTAAVITRTAEPTSKPSR</sequence>
<evidence type="ECO:0000256" key="1">
    <source>
        <dbReference type="SAM" id="MobiDB-lite"/>
    </source>
</evidence>
<protein>
    <submittedName>
        <fullName evidence="2">Unannotated protein</fullName>
    </submittedName>
</protein>
<feature type="region of interest" description="Disordered" evidence="1">
    <location>
        <begin position="40"/>
        <end position="108"/>
    </location>
</feature>
<evidence type="ECO:0000313" key="2">
    <source>
        <dbReference type="EMBL" id="CAB4686578.1"/>
    </source>
</evidence>
<gene>
    <name evidence="2" type="ORF">UFOPK2579_00145</name>
</gene>
<organism evidence="2">
    <name type="scientific">freshwater metagenome</name>
    <dbReference type="NCBI Taxonomy" id="449393"/>
    <lineage>
        <taxon>unclassified sequences</taxon>
        <taxon>metagenomes</taxon>
        <taxon>ecological metagenomes</taxon>
    </lineage>
</organism>
<name>A0A6J6NP81_9ZZZZ</name>
<dbReference type="AlphaFoldDB" id="A0A6J6NP81"/>
<accession>A0A6J6NP81</accession>
<proteinExistence type="predicted"/>
<dbReference type="EMBL" id="CAEZXR010000008">
    <property type="protein sequence ID" value="CAB4686578.1"/>
    <property type="molecule type" value="Genomic_DNA"/>
</dbReference>
<reference evidence="2" key="1">
    <citation type="submission" date="2020-05" db="EMBL/GenBank/DDBJ databases">
        <authorList>
            <person name="Chiriac C."/>
            <person name="Salcher M."/>
            <person name="Ghai R."/>
            <person name="Kavagutti S V."/>
        </authorList>
    </citation>
    <scope>NUCLEOTIDE SEQUENCE</scope>
</reference>